<dbReference type="AlphaFoldDB" id="A0A1Y1HRS3"/>
<name>A0A1Y1HRS3_KLENI</name>
<dbReference type="PANTHER" id="PTHR20929">
    <property type="entry name" value="LUNG ADENOMA SUSCEPTIBILITY 1-RELATED"/>
    <property type="match status" value="1"/>
</dbReference>
<dbReference type="OMA" id="FTRCEKT"/>
<feature type="domain" description="IC97/Casc1 N-terminal" evidence="3">
    <location>
        <begin position="37"/>
        <end position="239"/>
    </location>
</feature>
<evidence type="ECO:0000256" key="1">
    <source>
        <dbReference type="ARBA" id="ARBA00024332"/>
    </source>
</evidence>
<dbReference type="PRINTS" id="PR02043">
    <property type="entry name" value="CANCERSCCP1"/>
</dbReference>
<protein>
    <recommendedName>
        <fullName evidence="3">IC97/Casc1 N-terminal domain-containing protein</fullName>
    </recommendedName>
</protein>
<feature type="compositionally biased region" description="Basic and acidic residues" evidence="2">
    <location>
        <begin position="22"/>
        <end position="36"/>
    </location>
</feature>
<dbReference type="GO" id="GO:0005930">
    <property type="term" value="C:axoneme"/>
    <property type="evidence" value="ECO:0000318"/>
    <property type="project" value="GO_Central"/>
</dbReference>
<feature type="region of interest" description="Disordered" evidence="2">
    <location>
        <begin position="1"/>
        <end position="36"/>
    </location>
</feature>
<dbReference type="EMBL" id="DF236976">
    <property type="protein sequence ID" value="GAQ79276.1"/>
    <property type="molecule type" value="Genomic_DNA"/>
</dbReference>
<dbReference type="InterPro" id="IPR023247">
    <property type="entry name" value="IC97/Dnai7-like"/>
</dbReference>
<sequence length="641" mass="71321">MNFAVQPPKKNDPNSPKKKSKKEREAEKKAEQERLAEEERLAEIERLRLEEEERQRKAEEDLLAREAEAARLAVEAERIGKEREGLEGLWKRREHNLETLERKAREVAEWERYLACSSLPDPRKEAEVNEYIAEISKHPDEETDLQSALRSCGEIEKVIADAEICQLEARERGEDGHVARYESDISRLRGLGSARLDRATSESLQSSYAEFAASGEATCTASSDSSKLAIWVNHARNPRARTFDFPAVGFTMELPKPLALANVAVRLLQKEADPGLRSRNEFSNLASNRIAFCTRDAFDGGTFSIDVLAVPPAPKQVKGWTLKHVTPLSTSVSRLPYPLVTPGGDMSGTMATAPPMGVSLVLAHNVVPSGTAVQVGWWDQEEQCWQTDGVSEVSYDGATRRLSFQTTKLKTLAVLQDRLRLFPYQSWTVRPTSEASAVLTLQTASLVVEIEIGDGTCRWVSPNLPEVSDLVGVAMRPRELLCRASRRGIHLAPEDGEALLMGREVKDPLVESSLCADMAPFAVACTLGSSRWNSAPGPQACVLRLLEVNEYKFPFNIDKSQDVRTILHRAKGNALLTDLDERSPEFREGPPSEVEYHASLLVTLRSHLSEDAVRRVEKGAPLFTKTVERLCTAMRLLSFAQ</sequence>
<gene>
    <name evidence="4" type="ORF">KFL_000270350</name>
</gene>
<dbReference type="Pfam" id="PF15927">
    <property type="entry name" value="Casc1_N"/>
    <property type="match status" value="1"/>
</dbReference>
<comment type="similarity">
    <text evidence="1">Belongs to the DNAI7 family.</text>
</comment>
<organism evidence="4 5">
    <name type="scientific">Klebsormidium nitens</name>
    <name type="common">Green alga</name>
    <name type="synonym">Ulothrix nitens</name>
    <dbReference type="NCBI Taxonomy" id="105231"/>
    <lineage>
        <taxon>Eukaryota</taxon>
        <taxon>Viridiplantae</taxon>
        <taxon>Streptophyta</taxon>
        <taxon>Klebsormidiophyceae</taxon>
        <taxon>Klebsormidiales</taxon>
        <taxon>Klebsormidiaceae</taxon>
        <taxon>Klebsormidium</taxon>
    </lineage>
</organism>
<evidence type="ECO:0000313" key="5">
    <source>
        <dbReference type="Proteomes" id="UP000054558"/>
    </source>
</evidence>
<proteinExistence type="inferred from homology"/>
<dbReference type="InterPro" id="IPR031826">
    <property type="entry name" value="IC97/Casc1_N"/>
</dbReference>
<dbReference type="GO" id="GO:0048487">
    <property type="term" value="F:beta-tubulin binding"/>
    <property type="evidence" value="ECO:0000318"/>
    <property type="project" value="GO_Central"/>
</dbReference>
<keyword evidence="5" id="KW-1185">Reference proteome</keyword>
<dbReference type="OrthoDB" id="297923at2759"/>
<dbReference type="STRING" id="105231.A0A1Y1HRS3"/>
<dbReference type="GO" id="GO:0008017">
    <property type="term" value="F:microtubule binding"/>
    <property type="evidence" value="ECO:0000318"/>
    <property type="project" value="GO_Central"/>
</dbReference>
<evidence type="ECO:0000256" key="2">
    <source>
        <dbReference type="SAM" id="MobiDB-lite"/>
    </source>
</evidence>
<evidence type="ECO:0000313" key="4">
    <source>
        <dbReference type="EMBL" id="GAQ79276.1"/>
    </source>
</evidence>
<dbReference type="Proteomes" id="UP000054558">
    <property type="component" value="Unassembled WGS sequence"/>
</dbReference>
<reference evidence="4 5" key="1">
    <citation type="journal article" date="2014" name="Nat. Commun.">
        <title>Klebsormidium flaccidum genome reveals primary factors for plant terrestrial adaptation.</title>
        <authorList>
            <person name="Hori K."/>
            <person name="Maruyama F."/>
            <person name="Fujisawa T."/>
            <person name="Togashi T."/>
            <person name="Yamamoto N."/>
            <person name="Seo M."/>
            <person name="Sato S."/>
            <person name="Yamada T."/>
            <person name="Mori H."/>
            <person name="Tajima N."/>
            <person name="Moriyama T."/>
            <person name="Ikeuchi M."/>
            <person name="Watanabe M."/>
            <person name="Wada H."/>
            <person name="Kobayashi K."/>
            <person name="Saito M."/>
            <person name="Masuda T."/>
            <person name="Sasaki-Sekimoto Y."/>
            <person name="Mashiguchi K."/>
            <person name="Awai K."/>
            <person name="Shimojima M."/>
            <person name="Masuda S."/>
            <person name="Iwai M."/>
            <person name="Nobusawa T."/>
            <person name="Narise T."/>
            <person name="Kondo S."/>
            <person name="Saito H."/>
            <person name="Sato R."/>
            <person name="Murakawa M."/>
            <person name="Ihara Y."/>
            <person name="Oshima-Yamada Y."/>
            <person name="Ohtaka K."/>
            <person name="Satoh M."/>
            <person name="Sonobe K."/>
            <person name="Ishii M."/>
            <person name="Ohtani R."/>
            <person name="Kanamori-Sato M."/>
            <person name="Honoki R."/>
            <person name="Miyazaki D."/>
            <person name="Mochizuki H."/>
            <person name="Umetsu J."/>
            <person name="Higashi K."/>
            <person name="Shibata D."/>
            <person name="Kamiya Y."/>
            <person name="Sato N."/>
            <person name="Nakamura Y."/>
            <person name="Tabata S."/>
            <person name="Ida S."/>
            <person name="Kurokawa K."/>
            <person name="Ohta H."/>
        </authorList>
    </citation>
    <scope>NUCLEOTIDE SEQUENCE [LARGE SCALE GENOMIC DNA]</scope>
    <source>
        <strain evidence="4 5">NIES-2285</strain>
    </source>
</reference>
<accession>A0A1Y1HRS3</accession>
<evidence type="ECO:0000259" key="3">
    <source>
        <dbReference type="Pfam" id="PF15927"/>
    </source>
</evidence>
<dbReference type="PANTHER" id="PTHR20929:SF11">
    <property type="entry name" value="DYNEIN AXONEMAL INTERMEDIATE CHAIN 7"/>
    <property type="match status" value="1"/>
</dbReference>